<protein>
    <submittedName>
        <fullName evidence="2">F-box domain-containing protein</fullName>
    </submittedName>
</protein>
<name>A0A1I8A036_9BILA</name>
<keyword evidence="1" id="KW-1185">Reference proteome</keyword>
<sequence length="310" mass="35643">MDSVPFFFVREVASLLQGSAALQLEQLTSRLWANEAARHVRGKRQYSLIVVPPSLHDPDYRLLLSRQKSTGLFQEYIKIDDFDTFDVGKDVVWTNVLLRDHVPSRKEYVSRTSNVESFTKCLRRILGGRDCVQLDSGLGEKELMKCNLLALLPRTFQSIIFREMNREVEEFIIESMELQKVSQLSLKGSEVSKEFESFLHRMVASAQLSRMSIHIDSIGGFDFCVFESVLQRWMKDPVGFNSRGKLSLAVPVRFGKEKLEAYLKEVSVKERCGEFHYERVHPLKTSEASVTFDTLLKNCFLIICRISTLN</sequence>
<organism evidence="1 2">
    <name type="scientific">Steinernema glaseri</name>
    <dbReference type="NCBI Taxonomy" id="37863"/>
    <lineage>
        <taxon>Eukaryota</taxon>
        <taxon>Metazoa</taxon>
        <taxon>Ecdysozoa</taxon>
        <taxon>Nematoda</taxon>
        <taxon>Chromadorea</taxon>
        <taxon>Rhabditida</taxon>
        <taxon>Tylenchina</taxon>
        <taxon>Panagrolaimomorpha</taxon>
        <taxon>Strongyloidoidea</taxon>
        <taxon>Steinernematidae</taxon>
        <taxon>Steinernema</taxon>
    </lineage>
</organism>
<dbReference type="AlphaFoldDB" id="A0A1I8A036"/>
<evidence type="ECO:0000313" key="2">
    <source>
        <dbReference type="WBParaSite" id="L893_g31623.t1"/>
    </source>
</evidence>
<dbReference type="WBParaSite" id="L893_g31623.t1">
    <property type="protein sequence ID" value="L893_g31623.t1"/>
    <property type="gene ID" value="L893_g31623"/>
</dbReference>
<proteinExistence type="predicted"/>
<dbReference type="Proteomes" id="UP000095287">
    <property type="component" value="Unplaced"/>
</dbReference>
<reference evidence="2" key="1">
    <citation type="submission" date="2016-11" db="UniProtKB">
        <authorList>
            <consortium name="WormBaseParasite"/>
        </authorList>
    </citation>
    <scope>IDENTIFICATION</scope>
</reference>
<evidence type="ECO:0000313" key="1">
    <source>
        <dbReference type="Proteomes" id="UP000095287"/>
    </source>
</evidence>
<accession>A0A1I8A036</accession>